<comment type="caution">
    <text evidence="4">The sequence shown here is derived from an EMBL/GenBank/DDBJ whole genome shotgun (WGS) entry which is preliminary data.</text>
</comment>
<evidence type="ECO:0000313" key="5">
    <source>
        <dbReference type="Proteomes" id="UP000631114"/>
    </source>
</evidence>
<keyword evidence="2" id="KW-0251">Elongation factor</keyword>
<dbReference type="InterPro" id="IPR035647">
    <property type="entry name" value="EFG_III/V"/>
</dbReference>
<gene>
    <name evidence="4" type="ORF">IFM89_009989</name>
</gene>
<evidence type="ECO:0000313" key="4">
    <source>
        <dbReference type="EMBL" id="KAF9588414.1"/>
    </source>
</evidence>
<keyword evidence="5" id="KW-1185">Reference proteome</keyword>
<evidence type="ECO:0000256" key="3">
    <source>
        <dbReference type="ARBA" id="ARBA00022917"/>
    </source>
</evidence>
<dbReference type="PANTHER" id="PTHR42908">
    <property type="entry name" value="TRANSLATION ELONGATION FACTOR-RELATED"/>
    <property type="match status" value="1"/>
</dbReference>
<keyword evidence="3" id="KW-0648">Protein biosynthesis</keyword>
<proteinExistence type="predicted"/>
<dbReference type="SUPFAM" id="SSF54980">
    <property type="entry name" value="EF-G C-terminal domain-like"/>
    <property type="match status" value="1"/>
</dbReference>
<dbReference type="OrthoDB" id="364892at2759"/>
<sequence>MGRILGNNSFSGIIPPAISRFPTMRRLITVRRVIYLKNMRGIFFEVCDVVLHADAIHRVVRSFQRQGESSMLHRLLPSQGDAEAKYSISPLYNIKAYLLVIESFGFSGPLRATTSGHAFPQCVFDHWDMMSSDPLEAGSQASSNPYV</sequence>
<evidence type="ECO:0000256" key="2">
    <source>
        <dbReference type="ARBA" id="ARBA00022768"/>
    </source>
</evidence>
<dbReference type="Proteomes" id="UP000631114">
    <property type="component" value="Unassembled WGS sequence"/>
</dbReference>
<organism evidence="4 5">
    <name type="scientific">Coptis chinensis</name>
    <dbReference type="NCBI Taxonomy" id="261450"/>
    <lineage>
        <taxon>Eukaryota</taxon>
        <taxon>Viridiplantae</taxon>
        <taxon>Streptophyta</taxon>
        <taxon>Embryophyta</taxon>
        <taxon>Tracheophyta</taxon>
        <taxon>Spermatophyta</taxon>
        <taxon>Magnoliopsida</taxon>
        <taxon>Ranunculales</taxon>
        <taxon>Ranunculaceae</taxon>
        <taxon>Coptidoideae</taxon>
        <taxon>Coptis</taxon>
    </lineage>
</organism>
<accession>A0A835LE33</accession>
<reference evidence="4 5" key="1">
    <citation type="submission" date="2020-10" db="EMBL/GenBank/DDBJ databases">
        <title>The Coptis chinensis genome and diversification of protoberbering-type alkaloids.</title>
        <authorList>
            <person name="Wang B."/>
            <person name="Shu S."/>
            <person name="Song C."/>
            <person name="Liu Y."/>
        </authorList>
    </citation>
    <scope>NUCLEOTIDE SEQUENCE [LARGE SCALE GENOMIC DNA]</scope>
    <source>
        <strain evidence="4">HL-2020</strain>
        <tissue evidence="4">Leaf</tissue>
    </source>
</reference>
<dbReference type="EMBL" id="JADFTS010000009">
    <property type="protein sequence ID" value="KAF9588414.1"/>
    <property type="molecule type" value="Genomic_DNA"/>
</dbReference>
<dbReference type="GO" id="GO:1990904">
    <property type="term" value="C:ribonucleoprotein complex"/>
    <property type="evidence" value="ECO:0007669"/>
    <property type="project" value="TreeGrafter"/>
</dbReference>
<dbReference type="PANTHER" id="PTHR42908:SF10">
    <property type="entry name" value="EUKARYOTIC TRANSLATION ELONGATION FACTOR 2"/>
    <property type="match status" value="1"/>
</dbReference>
<dbReference type="GO" id="GO:0003746">
    <property type="term" value="F:translation elongation factor activity"/>
    <property type="evidence" value="ECO:0007669"/>
    <property type="project" value="UniProtKB-KW"/>
</dbReference>
<dbReference type="GO" id="GO:0005829">
    <property type="term" value="C:cytosol"/>
    <property type="evidence" value="ECO:0007669"/>
    <property type="project" value="TreeGrafter"/>
</dbReference>
<dbReference type="AlphaFoldDB" id="A0A835LE33"/>
<dbReference type="GO" id="GO:0003924">
    <property type="term" value="F:GTPase activity"/>
    <property type="evidence" value="ECO:0007669"/>
    <property type="project" value="TreeGrafter"/>
</dbReference>
<evidence type="ECO:0008006" key="6">
    <source>
        <dbReference type="Google" id="ProtNLM"/>
    </source>
</evidence>
<protein>
    <recommendedName>
        <fullName evidence="6">Elongation factor 2</fullName>
    </recommendedName>
</protein>
<dbReference type="GO" id="GO:0043022">
    <property type="term" value="F:ribosome binding"/>
    <property type="evidence" value="ECO:0007669"/>
    <property type="project" value="TreeGrafter"/>
</dbReference>
<dbReference type="Gene3D" id="3.30.70.240">
    <property type="match status" value="1"/>
</dbReference>
<name>A0A835LE33_9MAGN</name>
<evidence type="ECO:0000256" key="1">
    <source>
        <dbReference type="ARBA" id="ARBA00022490"/>
    </source>
</evidence>
<keyword evidence="1" id="KW-0963">Cytoplasm</keyword>